<proteinExistence type="inferred from homology"/>
<evidence type="ECO:0000256" key="9">
    <source>
        <dbReference type="RuleBase" id="RU003750"/>
    </source>
</evidence>
<dbReference type="EMBL" id="CP042909">
    <property type="protein sequence ID" value="QJA06010.1"/>
    <property type="molecule type" value="Genomic_DNA"/>
</dbReference>
<dbReference type="NCBIfam" id="NF041135">
    <property type="entry name" value="IPPtranDIPPsyn_Thcocales"/>
    <property type="match status" value="1"/>
</dbReference>
<name>A0A6H1WS65_9BACT</name>
<evidence type="ECO:0000256" key="10">
    <source>
        <dbReference type="SAM" id="Phobius"/>
    </source>
</evidence>
<dbReference type="GO" id="GO:0016779">
    <property type="term" value="F:nucleotidyltransferase activity"/>
    <property type="evidence" value="ECO:0007669"/>
    <property type="project" value="TreeGrafter"/>
</dbReference>
<dbReference type="Proteomes" id="UP000501253">
    <property type="component" value="Chromosome"/>
</dbReference>
<dbReference type="InterPro" id="IPR048254">
    <property type="entry name" value="CDP_ALCOHOL_P_TRANSF_CS"/>
</dbReference>
<dbReference type="Pfam" id="PF01066">
    <property type="entry name" value="CDP-OH_P_transf"/>
    <property type="match status" value="1"/>
</dbReference>
<evidence type="ECO:0000313" key="13">
    <source>
        <dbReference type="Proteomes" id="UP000501253"/>
    </source>
</evidence>
<dbReference type="Gene3D" id="3.90.550.10">
    <property type="entry name" value="Spore Coat Polysaccharide Biosynthesis Protein SpsA, Chain A"/>
    <property type="match status" value="1"/>
</dbReference>
<evidence type="ECO:0000256" key="8">
    <source>
        <dbReference type="ARBA" id="ARBA00049235"/>
    </source>
</evidence>
<evidence type="ECO:0000256" key="2">
    <source>
        <dbReference type="ARBA" id="ARBA00006982"/>
    </source>
</evidence>
<dbReference type="PANTHER" id="PTHR19136:SF84">
    <property type="entry name" value="BIFUNCTIONAL IPC TRANSFERASE AND DIPP SYNTHASE"/>
    <property type="match status" value="1"/>
</dbReference>
<protein>
    <recommendedName>
        <fullName evidence="6">Bifunctional IPC transferase and DIPP synthase</fullName>
        <ecNumber evidence="4">2.7.7.74</ecNumber>
        <ecNumber evidence="5">2.7.8.34</ecNumber>
    </recommendedName>
</protein>
<evidence type="ECO:0000256" key="5">
    <source>
        <dbReference type="ARBA" id="ARBA00013268"/>
    </source>
</evidence>
<accession>A0A6H1WS65</accession>
<dbReference type="SUPFAM" id="SSF53448">
    <property type="entry name" value="Nucleotide-diphospho-sugar transferases"/>
    <property type="match status" value="1"/>
</dbReference>
<keyword evidence="10" id="KW-0472">Membrane</keyword>
<keyword evidence="13" id="KW-1185">Reference proteome</keyword>
<evidence type="ECO:0000313" key="12">
    <source>
        <dbReference type="EMBL" id="QJA06010.1"/>
    </source>
</evidence>
<dbReference type="GO" id="GO:0016020">
    <property type="term" value="C:membrane"/>
    <property type="evidence" value="ECO:0007669"/>
    <property type="project" value="InterPro"/>
</dbReference>
<dbReference type="RefSeq" id="WP_168719364.1">
    <property type="nucleotide sequence ID" value="NZ_CP042909.1"/>
</dbReference>
<sequence>MQAVILAAGLATRMGLDREGFPKGLLRVAGRELLLRQFLLLSRYGIRDFVLVINPRSRPYFEEFLARYPQYRVTLIENPYPERGNGYSFWCARLAVSGPFVLTMSDHLYEEEFVRAALQGQGLILDREGRYVDHREATRVRLFGGRVAALGKGLEPYEGLDTGFFVLSPEVFEVAGRIVAQRPEGEISLSEILAAARIPATEVSGLFWMDVDTPEDLRRAGKLLVRASVKGGSDGLISRLFNRRLSTRLTPYLCDHLYPNQATVLSTLLGFFSALVAAFHLPLGAFLYQIHSVLDGVDGELARATLRTSRFGGLLDSVLDRYVDFVFLAVLLWRWSPAGMDLAVGLLALLGTVMVSYVTERFRGAYGREAYTLFPELHRFPGKRDERIFLIFILGLFGRLAEIFWTLALLTHLKVFYSLWVFWREKEGLEAQD</sequence>
<dbReference type="EC" id="2.7.8.34" evidence="5"/>
<evidence type="ECO:0000256" key="3">
    <source>
        <dbReference type="ARBA" id="ARBA00007897"/>
    </source>
</evidence>
<keyword evidence="10" id="KW-0812">Transmembrane</keyword>
<comment type="catalytic activity">
    <reaction evidence="1">
        <text>1D-myo-inositol 3-phosphate + CTP + H(+) = CDP-1L-myo-inositol + diphosphate</text>
        <dbReference type="Rhea" id="RHEA:30647"/>
        <dbReference type="ChEBI" id="CHEBI:15378"/>
        <dbReference type="ChEBI" id="CHEBI:33019"/>
        <dbReference type="ChEBI" id="CHEBI:37563"/>
        <dbReference type="ChEBI" id="CHEBI:58401"/>
        <dbReference type="ChEBI" id="CHEBI:62573"/>
        <dbReference type="EC" id="2.7.7.74"/>
    </reaction>
</comment>
<feature type="domain" description="MobA-like NTP transferase" evidence="11">
    <location>
        <begin position="3"/>
        <end position="118"/>
    </location>
</feature>
<comment type="similarity">
    <text evidence="2">In the C-terminal section; belongs to the CDP-alcohol phosphatidyltransferase class-I family.</text>
</comment>
<dbReference type="InterPro" id="IPR043130">
    <property type="entry name" value="CDP-OH_PTrfase_TM_dom"/>
</dbReference>
<dbReference type="InterPro" id="IPR000462">
    <property type="entry name" value="CDP-OH_P_trans"/>
</dbReference>
<dbReference type="KEGG" id="tmai:FVE67_04000"/>
<feature type="transmembrane region" description="Helical" evidence="10">
    <location>
        <begin position="388"/>
        <end position="410"/>
    </location>
</feature>
<feature type="transmembrane region" description="Helical" evidence="10">
    <location>
        <begin position="339"/>
        <end position="358"/>
    </location>
</feature>
<dbReference type="PROSITE" id="PS00379">
    <property type="entry name" value="CDP_ALCOHOL_P_TRANSF"/>
    <property type="match status" value="1"/>
</dbReference>
<dbReference type="Pfam" id="PF12804">
    <property type="entry name" value="NTP_transf_3"/>
    <property type="match status" value="1"/>
</dbReference>
<dbReference type="Gene3D" id="1.20.120.1760">
    <property type="match status" value="1"/>
</dbReference>
<dbReference type="GO" id="GO:0016780">
    <property type="term" value="F:phosphotransferase activity, for other substituted phosphate groups"/>
    <property type="evidence" value="ECO:0007669"/>
    <property type="project" value="InterPro"/>
</dbReference>
<reference evidence="12 13" key="1">
    <citation type="submission" date="2019-08" db="EMBL/GenBank/DDBJ databases">
        <title>Complete genome sequence of Thermosulfurimonas marina SU872T, an anaerobic thermophilic chemolithoautotrophic bacterium isolated from a shallow marine hydrothermal vent.</title>
        <authorList>
            <person name="Allioux M."/>
            <person name="Jebbar M."/>
            <person name="Slobodkina G."/>
            <person name="Slobodkin A."/>
            <person name="Moalic Y."/>
            <person name="Frolova A."/>
            <person name="Shao Z."/>
            <person name="Alain K."/>
        </authorList>
    </citation>
    <scope>NUCLEOTIDE SEQUENCE [LARGE SCALE GENOMIC DNA]</scope>
    <source>
        <strain evidence="12 13">SU872</strain>
    </source>
</reference>
<keyword evidence="10" id="KW-1133">Transmembrane helix</keyword>
<dbReference type="InterPro" id="IPR029044">
    <property type="entry name" value="Nucleotide-diphossugar_trans"/>
</dbReference>
<gene>
    <name evidence="12" type="ORF">FVE67_04000</name>
</gene>
<evidence type="ECO:0000256" key="7">
    <source>
        <dbReference type="ARBA" id="ARBA00022679"/>
    </source>
</evidence>
<evidence type="ECO:0000256" key="4">
    <source>
        <dbReference type="ARBA" id="ARBA00012504"/>
    </source>
</evidence>
<comment type="similarity">
    <text evidence="3">In the N-terminal section; belongs to the MobA family.</text>
</comment>
<evidence type="ECO:0000256" key="6">
    <source>
        <dbReference type="ARBA" id="ARBA00018322"/>
    </source>
</evidence>
<dbReference type="GO" id="GO:0008654">
    <property type="term" value="P:phospholipid biosynthetic process"/>
    <property type="evidence" value="ECO:0007669"/>
    <property type="project" value="InterPro"/>
</dbReference>
<comment type="catalytic activity">
    <reaction evidence="8">
        <text>CDP-1L-myo-inositol + 1D-myo-inositol 3-phosphate = bis(1L-myo-inositol) 3,1'-phosphate 1-phosphate + CMP + H(+)</text>
        <dbReference type="Rhea" id="RHEA:31327"/>
        <dbReference type="ChEBI" id="CHEBI:15378"/>
        <dbReference type="ChEBI" id="CHEBI:58401"/>
        <dbReference type="ChEBI" id="CHEBI:60377"/>
        <dbReference type="ChEBI" id="CHEBI:62573"/>
        <dbReference type="ChEBI" id="CHEBI:62576"/>
        <dbReference type="EC" id="2.7.8.34"/>
    </reaction>
</comment>
<dbReference type="PANTHER" id="PTHR19136">
    <property type="entry name" value="MOLYBDENUM COFACTOR GUANYLYLTRANSFERASE"/>
    <property type="match status" value="1"/>
</dbReference>
<keyword evidence="7 9" id="KW-0808">Transferase</keyword>
<dbReference type="InterPro" id="IPR025877">
    <property type="entry name" value="MobA-like_NTP_Trfase"/>
</dbReference>
<dbReference type="InterPro" id="IPR053433">
    <property type="entry name" value="IPC_transferase/DIPP_synth"/>
</dbReference>
<feature type="transmembrane region" description="Helical" evidence="10">
    <location>
        <begin position="268"/>
        <end position="290"/>
    </location>
</feature>
<organism evidence="12 13">
    <name type="scientific">Thermosulfurimonas marina</name>
    <dbReference type="NCBI Taxonomy" id="2047767"/>
    <lineage>
        <taxon>Bacteria</taxon>
        <taxon>Pseudomonadati</taxon>
        <taxon>Thermodesulfobacteriota</taxon>
        <taxon>Thermodesulfobacteria</taxon>
        <taxon>Thermodesulfobacteriales</taxon>
        <taxon>Thermodesulfobacteriaceae</taxon>
        <taxon>Thermosulfurimonas</taxon>
    </lineage>
</organism>
<dbReference type="AlphaFoldDB" id="A0A6H1WS65"/>
<comment type="similarity">
    <text evidence="9">Belongs to the CDP-alcohol phosphatidyltransferase class-I family.</text>
</comment>
<evidence type="ECO:0000256" key="1">
    <source>
        <dbReference type="ARBA" id="ARBA00000729"/>
    </source>
</evidence>
<dbReference type="EC" id="2.7.7.74" evidence="4"/>
<evidence type="ECO:0000259" key="11">
    <source>
        <dbReference type="Pfam" id="PF12804"/>
    </source>
</evidence>